<keyword evidence="5 7" id="KW-1133">Transmembrane helix</keyword>
<dbReference type="EMBL" id="ML735219">
    <property type="protein sequence ID" value="KAE8395221.1"/>
    <property type="molecule type" value="Genomic_DNA"/>
</dbReference>
<proteinExistence type="inferred from homology"/>
<feature type="transmembrane region" description="Helical" evidence="7">
    <location>
        <begin position="173"/>
        <end position="194"/>
    </location>
</feature>
<dbReference type="PANTHER" id="PTHR43791">
    <property type="entry name" value="PERMEASE-RELATED"/>
    <property type="match status" value="1"/>
</dbReference>
<sequence>MDVNQSSELALELSIRTFRDYSGASKKADSAEIRLVRKLDMRIMPILWVMYFMNFIDRNAMPMLATVSSCTALTRNYVGLVMIALRISIFYSGNILATVISGLIATAIFATLDKKRGLTVAGIFMLPDHPLATHWLTPDERLVVHNRIEKDAVRREDSFFPAVIGSLGFNRSIMSILTCPAYILSCLAGIVVGITSGRYNERTWHITLGMGIDVVGFIISCITLNAAALYLSFFLLASGPYSINSANLGWVSATKGQTPEKKAASLSFISMMANTSYIYTAYLYPKSDGPRYLTAIALNAAFCFSTVACAWVLRLWLQSANRQIRLGAISGANERVLYAY</sequence>
<reference evidence="8" key="1">
    <citation type="submission" date="2019-04" db="EMBL/GenBank/DDBJ databases">
        <title>Friends and foes A comparative genomics studyof 23 Aspergillus species from section Flavi.</title>
        <authorList>
            <consortium name="DOE Joint Genome Institute"/>
            <person name="Kjaerbolling I."/>
            <person name="Vesth T."/>
            <person name="Frisvad J.C."/>
            <person name="Nybo J.L."/>
            <person name="Theobald S."/>
            <person name="Kildgaard S."/>
            <person name="Isbrandt T."/>
            <person name="Kuo A."/>
            <person name="Sato A."/>
            <person name="Lyhne E.K."/>
            <person name="Kogle M.E."/>
            <person name="Wiebenga A."/>
            <person name="Kun R.S."/>
            <person name="Lubbers R.J."/>
            <person name="Makela M.R."/>
            <person name="Barry K."/>
            <person name="Chovatia M."/>
            <person name="Clum A."/>
            <person name="Daum C."/>
            <person name="Haridas S."/>
            <person name="He G."/>
            <person name="LaButti K."/>
            <person name="Lipzen A."/>
            <person name="Mondo S."/>
            <person name="Riley R."/>
            <person name="Salamov A."/>
            <person name="Simmons B.A."/>
            <person name="Magnuson J.K."/>
            <person name="Henrissat B."/>
            <person name="Mortensen U.H."/>
            <person name="Larsen T.O."/>
            <person name="Devries R.P."/>
            <person name="Grigoriev I.V."/>
            <person name="Machida M."/>
            <person name="Baker S.E."/>
            <person name="Andersen M.R."/>
        </authorList>
    </citation>
    <scope>NUCLEOTIDE SEQUENCE [LARGE SCALE GENOMIC DNA]</scope>
    <source>
        <strain evidence="8">IBT 14317</strain>
    </source>
</reference>
<feature type="transmembrane region" description="Helical" evidence="7">
    <location>
        <begin position="214"/>
        <end position="237"/>
    </location>
</feature>
<evidence type="ECO:0000256" key="7">
    <source>
        <dbReference type="SAM" id="Phobius"/>
    </source>
</evidence>
<evidence type="ECO:0000256" key="4">
    <source>
        <dbReference type="ARBA" id="ARBA00022692"/>
    </source>
</evidence>
<comment type="similarity">
    <text evidence="2">Belongs to the major facilitator superfamily.</text>
</comment>
<protein>
    <submittedName>
        <fullName evidence="8">Major facilitator superfamily domain-containing protein</fullName>
    </submittedName>
</protein>
<dbReference type="FunFam" id="1.20.1250.20:FF:000013">
    <property type="entry name" value="MFS general substrate transporter"/>
    <property type="match status" value="1"/>
</dbReference>
<dbReference type="GO" id="GO:0016020">
    <property type="term" value="C:membrane"/>
    <property type="evidence" value="ECO:0007669"/>
    <property type="project" value="UniProtKB-SubCell"/>
</dbReference>
<name>A0A5N7CLV8_PETAA</name>
<accession>A0A5N7CLV8</accession>
<dbReference type="PANTHER" id="PTHR43791:SF62">
    <property type="entry name" value="MAJOR FACILITATOR SUPERFAMILY (MFS) PROFILE DOMAIN-CONTAINING PROTEIN"/>
    <property type="match status" value="1"/>
</dbReference>
<keyword evidence="4 7" id="KW-0812">Transmembrane</keyword>
<evidence type="ECO:0000256" key="3">
    <source>
        <dbReference type="ARBA" id="ARBA00022448"/>
    </source>
</evidence>
<feature type="transmembrane region" description="Helical" evidence="7">
    <location>
        <begin position="263"/>
        <end position="284"/>
    </location>
</feature>
<evidence type="ECO:0000256" key="6">
    <source>
        <dbReference type="ARBA" id="ARBA00023136"/>
    </source>
</evidence>
<evidence type="ECO:0000256" key="1">
    <source>
        <dbReference type="ARBA" id="ARBA00004141"/>
    </source>
</evidence>
<dbReference type="Proteomes" id="UP000326877">
    <property type="component" value="Unassembled WGS sequence"/>
</dbReference>
<dbReference type="SUPFAM" id="SSF103473">
    <property type="entry name" value="MFS general substrate transporter"/>
    <property type="match status" value="1"/>
</dbReference>
<evidence type="ECO:0000256" key="5">
    <source>
        <dbReference type="ARBA" id="ARBA00022989"/>
    </source>
</evidence>
<dbReference type="GO" id="GO:0022857">
    <property type="term" value="F:transmembrane transporter activity"/>
    <property type="evidence" value="ECO:0007669"/>
    <property type="project" value="TreeGrafter"/>
</dbReference>
<keyword evidence="6 7" id="KW-0472">Membrane</keyword>
<organism evidence="8">
    <name type="scientific">Petromyces alliaceus</name>
    <name type="common">Aspergillus alliaceus</name>
    <dbReference type="NCBI Taxonomy" id="209559"/>
    <lineage>
        <taxon>Eukaryota</taxon>
        <taxon>Fungi</taxon>
        <taxon>Dikarya</taxon>
        <taxon>Ascomycota</taxon>
        <taxon>Pezizomycotina</taxon>
        <taxon>Eurotiomycetes</taxon>
        <taxon>Eurotiomycetidae</taxon>
        <taxon>Eurotiales</taxon>
        <taxon>Aspergillaceae</taxon>
        <taxon>Aspergillus</taxon>
        <taxon>Aspergillus subgen. Circumdati</taxon>
    </lineage>
</organism>
<gene>
    <name evidence="8" type="ORF">BDV23DRAFT_168822</name>
</gene>
<comment type="subcellular location">
    <subcellularLocation>
        <location evidence="1">Membrane</location>
        <topology evidence="1">Multi-pass membrane protein</topology>
    </subcellularLocation>
</comment>
<keyword evidence="3" id="KW-0813">Transport</keyword>
<feature type="transmembrane region" description="Helical" evidence="7">
    <location>
        <begin position="296"/>
        <end position="317"/>
    </location>
</feature>
<feature type="transmembrane region" description="Helical" evidence="7">
    <location>
        <begin position="39"/>
        <end position="56"/>
    </location>
</feature>
<feature type="transmembrane region" description="Helical" evidence="7">
    <location>
        <begin position="76"/>
        <end position="109"/>
    </location>
</feature>
<dbReference type="InterPro" id="IPR036259">
    <property type="entry name" value="MFS_trans_sf"/>
</dbReference>
<dbReference type="OrthoDB" id="2250022at2759"/>
<evidence type="ECO:0000313" key="8">
    <source>
        <dbReference type="EMBL" id="KAE8395221.1"/>
    </source>
</evidence>
<evidence type="ECO:0000256" key="2">
    <source>
        <dbReference type="ARBA" id="ARBA00008335"/>
    </source>
</evidence>
<dbReference type="AlphaFoldDB" id="A0A5N7CLV8"/>